<dbReference type="PANTHER" id="PTHR36834:SF1">
    <property type="entry name" value="INTEGRAL MEMBRANE PROTEIN"/>
    <property type="match status" value="1"/>
</dbReference>
<feature type="transmembrane region" description="Helical" evidence="1">
    <location>
        <begin position="68"/>
        <end position="94"/>
    </location>
</feature>
<evidence type="ECO:0000259" key="2">
    <source>
        <dbReference type="Pfam" id="PF04892"/>
    </source>
</evidence>
<dbReference type="InterPro" id="IPR053150">
    <property type="entry name" value="Teicoplanin_resist-assoc"/>
</dbReference>
<keyword evidence="1" id="KW-0812">Transmembrane</keyword>
<dbReference type="Pfam" id="PF04892">
    <property type="entry name" value="VanZ"/>
    <property type="match status" value="1"/>
</dbReference>
<dbReference type="EMBL" id="FQXJ01000034">
    <property type="protein sequence ID" value="SHJ04341.1"/>
    <property type="molecule type" value="Genomic_DNA"/>
</dbReference>
<gene>
    <name evidence="3" type="ORF">SAMN02746098_05060</name>
</gene>
<accession>A0A1M6G2Z8</accession>
<dbReference type="Proteomes" id="UP000183954">
    <property type="component" value="Unassembled WGS sequence"/>
</dbReference>
<dbReference type="PANTHER" id="PTHR36834">
    <property type="entry name" value="MEMBRANE PROTEIN-RELATED"/>
    <property type="match status" value="1"/>
</dbReference>
<dbReference type="OrthoDB" id="9805025at2"/>
<name>A0A1M6G2Z8_9FIRM</name>
<dbReference type="InterPro" id="IPR006976">
    <property type="entry name" value="VanZ-like"/>
</dbReference>
<dbReference type="STRING" id="1121420.SAMN02746098_05060"/>
<keyword evidence="4" id="KW-1185">Reference proteome</keyword>
<reference evidence="4" key="1">
    <citation type="submission" date="2016-11" db="EMBL/GenBank/DDBJ databases">
        <authorList>
            <person name="Varghese N."/>
            <person name="Submissions S."/>
        </authorList>
    </citation>
    <scope>NUCLEOTIDE SEQUENCE [LARGE SCALE GENOMIC DNA]</scope>
    <source>
        <strain evidence="4">DSM 15449</strain>
    </source>
</reference>
<feature type="domain" description="VanZ-like" evidence="2">
    <location>
        <begin position="25"/>
        <end position="147"/>
    </location>
</feature>
<dbReference type="AlphaFoldDB" id="A0A1M6G2Z8"/>
<feature type="transmembrane region" description="Helical" evidence="1">
    <location>
        <begin position="20"/>
        <end position="38"/>
    </location>
</feature>
<keyword evidence="1" id="KW-0472">Membrane</keyword>
<evidence type="ECO:0000256" key="1">
    <source>
        <dbReference type="SAM" id="Phobius"/>
    </source>
</evidence>
<sequence>MSDQNRVKPQRLYARVWSRVYQLLFLAYTTVLIWELFLGKYRSHGGPRRYNLTPLKTIESYIENYESFGVSIVLINLAGNIVAFMPLGFLLPLIFKRTRRLIAIIGIALLTSITAEICQYIFNVGGLDIDDVLLNTFGGVLGYLVYQSSRKLLPHRN</sequence>
<dbReference type="RefSeq" id="WP_073033192.1">
    <property type="nucleotide sequence ID" value="NZ_FQXJ01000034.1"/>
</dbReference>
<keyword evidence="1" id="KW-1133">Transmembrane helix</keyword>
<feature type="transmembrane region" description="Helical" evidence="1">
    <location>
        <begin position="101"/>
        <end position="122"/>
    </location>
</feature>
<protein>
    <submittedName>
        <fullName evidence="3">Glycopeptide antibiotics resistance protein</fullName>
    </submittedName>
</protein>
<proteinExistence type="predicted"/>
<evidence type="ECO:0000313" key="3">
    <source>
        <dbReference type="EMBL" id="SHJ04341.1"/>
    </source>
</evidence>
<organism evidence="3 4">
    <name type="scientific">Desulfosporosinus lacus DSM 15449</name>
    <dbReference type="NCBI Taxonomy" id="1121420"/>
    <lineage>
        <taxon>Bacteria</taxon>
        <taxon>Bacillati</taxon>
        <taxon>Bacillota</taxon>
        <taxon>Clostridia</taxon>
        <taxon>Eubacteriales</taxon>
        <taxon>Desulfitobacteriaceae</taxon>
        <taxon>Desulfosporosinus</taxon>
    </lineage>
</organism>
<evidence type="ECO:0000313" key="4">
    <source>
        <dbReference type="Proteomes" id="UP000183954"/>
    </source>
</evidence>